<evidence type="ECO:0000313" key="2">
    <source>
        <dbReference type="EMBL" id="GAI24215.1"/>
    </source>
</evidence>
<keyword evidence="1" id="KW-0812">Transmembrane</keyword>
<evidence type="ECO:0000256" key="1">
    <source>
        <dbReference type="SAM" id="Phobius"/>
    </source>
</evidence>
<gene>
    <name evidence="2" type="ORF">S06H3_27852</name>
</gene>
<name>X1NBK0_9ZZZZ</name>
<feature type="transmembrane region" description="Helical" evidence="1">
    <location>
        <begin position="36"/>
        <end position="57"/>
    </location>
</feature>
<protein>
    <submittedName>
        <fullName evidence="2">Uncharacterized protein</fullName>
    </submittedName>
</protein>
<sequence length="59" mass="7073">MKDLRPTKTYARRYEKLTALEDNHFYLLYRLYIGELYTWAFVTSLPMLPLLQIFGVLGE</sequence>
<keyword evidence="1" id="KW-1133">Transmembrane helix</keyword>
<dbReference type="EMBL" id="BARV01016196">
    <property type="protein sequence ID" value="GAI24215.1"/>
    <property type="molecule type" value="Genomic_DNA"/>
</dbReference>
<comment type="caution">
    <text evidence="2">The sequence shown here is derived from an EMBL/GenBank/DDBJ whole genome shotgun (WGS) entry which is preliminary data.</text>
</comment>
<organism evidence="2">
    <name type="scientific">marine sediment metagenome</name>
    <dbReference type="NCBI Taxonomy" id="412755"/>
    <lineage>
        <taxon>unclassified sequences</taxon>
        <taxon>metagenomes</taxon>
        <taxon>ecological metagenomes</taxon>
    </lineage>
</organism>
<dbReference type="AlphaFoldDB" id="X1NBK0"/>
<keyword evidence="1" id="KW-0472">Membrane</keyword>
<proteinExistence type="predicted"/>
<reference evidence="2" key="1">
    <citation type="journal article" date="2014" name="Front. Microbiol.">
        <title>High frequency of phylogenetically diverse reductive dehalogenase-homologous genes in deep subseafloor sedimentary metagenomes.</title>
        <authorList>
            <person name="Kawai M."/>
            <person name="Futagami T."/>
            <person name="Toyoda A."/>
            <person name="Takaki Y."/>
            <person name="Nishi S."/>
            <person name="Hori S."/>
            <person name="Arai W."/>
            <person name="Tsubouchi T."/>
            <person name="Morono Y."/>
            <person name="Uchiyama I."/>
            <person name="Ito T."/>
            <person name="Fujiyama A."/>
            <person name="Inagaki F."/>
            <person name="Takami H."/>
        </authorList>
    </citation>
    <scope>NUCLEOTIDE SEQUENCE</scope>
    <source>
        <strain evidence="2">Expedition CK06-06</strain>
    </source>
</reference>
<accession>X1NBK0</accession>